<feature type="compositionally biased region" description="Pro residues" evidence="2">
    <location>
        <begin position="623"/>
        <end position="643"/>
    </location>
</feature>
<dbReference type="GO" id="GO:0003743">
    <property type="term" value="F:translation initiation factor activity"/>
    <property type="evidence" value="ECO:0007669"/>
    <property type="project" value="TreeGrafter"/>
</dbReference>
<feature type="region of interest" description="Disordered" evidence="2">
    <location>
        <begin position="268"/>
        <end position="290"/>
    </location>
</feature>
<accession>A0A9P0AJI0</accession>
<dbReference type="PANTHER" id="PTHR20849">
    <property type="entry name" value="EUKARYOTIC TRANSLATION INITIATION FACTOR 4E-BINDING PROTEIN MEXTLI"/>
    <property type="match status" value="1"/>
</dbReference>
<dbReference type="PANTHER" id="PTHR20849:SF2">
    <property type="entry name" value="EUKARYOTIC TRANSLATION INITIATION FACTOR 4E-BINDING PROTEIN MEXTLI"/>
    <property type="match status" value="1"/>
</dbReference>
<dbReference type="GO" id="GO:0034518">
    <property type="term" value="C:RNA cap binding complex"/>
    <property type="evidence" value="ECO:0007669"/>
    <property type="project" value="TreeGrafter"/>
</dbReference>
<evidence type="ECO:0000256" key="2">
    <source>
        <dbReference type="SAM" id="MobiDB-lite"/>
    </source>
</evidence>
<feature type="compositionally biased region" description="Polar residues" evidence="2">
    <location>
        <begin position="860"/>
        <end position="886"/>
    </location>
</feature>
<reference evidence="4" key="1">
    <citation type="submission" date="2021-12" db="EMBL/GenBank/DDBJ databases">
        <authorList>
            <person name="King R."/>
        </authorList>
    </citation>
    <scope>NUCLEOTIDE SEQUENCE</scope>
</reference>
<proteinExistence type="predicted"/>
<dbReference type="KEGG" id="btab:109029594"/>
<protein>
    <recommendedName>
        <fullName evidence="3">K Homology domain-containing protein</fullName>
    </recommendedName>
</protein>
<dbReference type="Gene3D" id="3.30.1370.10">
    <property type="entry name" value="K Homology domain, type 1"/>
    <property type="match status" value="1"/>
</dbReference>
<dbReference type="InterPro" id="IPR040160">
    <property type="entry name" value="Mxt"/>
</dbReference>
<dbReference type="SUPFAM" id="SSF54791">
    <property type="entry name" value="Eukaryotic type KH-domain (KH-domain type I)"/>
    <property type="match status" value="1"/>
</dbReference>
<dbReference type="Gene3D" id="1.25.40.180">
    <property type="match status" value="1"/>
</dbReference>
<dbReference type="GO" id="GO:0003723">
    <property type="term" value="F:RNA binding"/>
    <property type="evidence" value="ECO:0007669"/>
    <property type="project" value="UniProtKB-UniRule"/>
</dbReference>
<dbReference type="PROSITE" id="PS50084">
    <property type="entry name" value="KH_TYPE_1"/>
    <property type="match status" value="1"/>
</dbReference>
<dbReference type="Proteomes" id="UP001152759">
    <property type="component" value="Chromosome 7"/>
</dbReference>
<evidence type="ECO:0000256" key="1">
    <source>
        <dbReference type="PROSITE-ProRule" id="PRU00117"/>
    </source>
</evidence>
<feature type="compositionally biased region" description="Polar residues" evidence="2">
    <location>
        <begin position="1"/>
        <end position="10"/>
    </location>
</feature>
<feature type="compositionally biased region" description="Low complexity" evidence="2">
    <location>
        <begin position="660"/>
        <end position="677"/>
    </location>
</feature>
<name>A0A9P0AJI0_BEMTA</name>
<dbReference type="GO" id="GO:0008190">
    <property type="term" value="F:eukaryotic initiation factor 4E binding"/>
    <property type="evidence" value="ECO:0007669"/>
    <property type="project" value="InterPro"/>
</dbReference>
<dbReference type="CDD" id="cd22454">
    <property type="entry name" value="KH-I_Mextli_like"/>
    <property type="match status" value="1"/>
</dbReference>
<feature type="region of interest" description="Disordered" evidence="2">
    <location>
        <begin position="840"/>
        <end position="1003"/>
    </location>
</feature>
<keyword evidence="1" id="KW-0694">RNA-binding</keyword>
<dbReference type="InterPro" id="IPR004088">
    <property type="entry name" value="KH_dom_type_1"/>
</dbReference>
<evidence type="ECO:0000259" key="3">
    <source>
        <dbReference type="SMART" id="SM00322"/>
    </source>
</evidence>
<dbReference type="Pfam" id="PF00013">
    <property type="entry name" value="KH_1"/>
    <property type="match status" value="1"/>
</dbReference>
<feature type="compositionally biased region" description="Low complexity" evidence="2">
    <location>
        <begin position="887"/>
        <end position="902"/>
    </location>
</feature>
<dbReference type="InterPro" id="IPR036612">
    <property type="entry name" value="KH_dom_type_1_sf"/>
</dbReference>
<feature type="region of interest" description="Disordered" evidence="2">
    <location>
        <begin position="1"/>
        <end position="30"/>
    </location>
</feature>
<dbReference type="InterPro" id="IPR004087">
    <property type="entry name" value="KH_dom"/>
</dbReference>
<feature type="compositionally biased region" description="Polar residues" evidence="2">
    <location>
        <begin position="689"/>
        <end position="714"/>
    </location>
</feature>
<organism evidence="4 5">
    <name type="scientific">Bemisia tabaci</name>
    <name type="common">Sweetpotato whitefly</name>
    <name type="synonym">Aleurodes tabaci</name>
    <dbReference type="NCBI Taxonomy" id="7038"/>
    <lineage>
        <taxon>Eukaryota</taxon>
        <taxon>Metazoa</taxon>
        <taxon>Ecdysozoa</taxon>
        <taxon>Arthropoda</taxon>
        <taxon>Hexapoda</taxon>
        <taxon>Insecta</taxon>
        <taxon>Pterygota</taxon>
        <taxon>Neoptera</taxon>
        <taxon>Paraneoptera</taxon>
        <taxon>Hemiptera</taxon>
        <taxon>Sternorrhyncha</taxon>
        <taxon>Aleyrodoidea</taxon>
        <taxon>Aleyrodidae</taxon>
        <taxon>Aleyrodinae</taxon>
        <taxon>Bemisia</taxon>
    </lineage>
</organism>
<evidence type="ECO:0000313" key="4">
    <source>
        <dbReference type="EMBL" id="CAH0393096.1"/>
    </source>
</evidence>
<feature type="compositionally biased region" description="Low complexity" evidence="2">
    <location>
        <begin position="278"/>
        <end position="288"/>
    </location>
</feature>
<feature type="compositionally biased region" description="Polar residues" evidence="2">
    <location>
        <begin position="928"/>
        <end position="949"/>
    </location>
</feature>
<feature type="domain" description="K Homology" evidence="3">
    <location>
        <begin position="189"/>
        <end position="260"/>
    </location>
</feature>
<dbReference type="GO" id="GO:0045727">
    <property type="term" value="P:positive regulation of translation"/>
    <property type="evidence" value="ECO:0007669"/>
    <property type="project" value="InterPro"/>
</dbReference>
<feature type="compositionally biased region" description="Basic and acidic residues" evidence="2">
    <location>
        <begin position="805"/>
        <end position="816"/>
    </location>
</feature>
<dbReference type="EMBL" id="OU963868">
    <property type="protein sequence ID" value="CAH0393096.1"/>
    <property type="molecule type" value="Genomic_DNA"/>
</dbReference>
<dbReference type="GO" id="GO:0005737">
    <property type="term" value="C:cytoplasm"/>
    <property type="evidence" value="ECO:0007669"/>
    <property type="project" value="TreeGrafter"/>
</dbReference>
<feature type="compositionally biased region" description="Polar residues" evidence="2">
    <location>
        <begin position="795"/>
        <end position="804"/>
    </location>
</feature>
<sequence length="1003" mass="105272">MTSVTRSLNTRAVRRLEKPRPLNRPTEGVESFTPSIETNISEGVMTLLDFVSSTISKENFDDVLAVNIGMLCKQLELYGAQLEATNKAQLDQAFYLFRDASRNNRLDHVARLNLLKLIELRDSHWQPGNNFTSFYTASFSPGSLENAVNELTLNSKSVPYPPLSPVLSPGEMIKASGKFPKPTKLPGKNYCKDEVVIRNADSGKVMGIKGRRVHMIEELSETIISFQRVPSGAKERLVQITGPSEDNISHAIHLMDDTIRRNASPIRDPVEKDQMGGSSSSLNSSASDESNRIANHISEKRLHSNSTNESSFDEFKYTVTVGNEVIRIVSSNFGLAMTAKLVLDEHFANASNPIESSDYFSPCKSNSSMYSVGVNEVVPSISKKLSMDNDSLKSSGISLGSTSSLNPSFSSLSSTPSGIAYSNLSGSVLSSDLQSPPIAQPFSSYVANNLISDSNQIGNQSILSSNSSILSPVISADSANNVILSSPGDLVTPISLAELNDGRNKAFSLNQSLSALLSVTSTKKDEPRIKQYSKDALEALRSSNISSEPPQNWERIAEEFPSIVKTRGTVSLPTTPTAGNFSPSGLFACASVPTTPPAYNTAGAPTGPVALPVTRPAVTTADPPQPRPPRTVSPASASPPVPHPARAAPEVASGVVTAGVSPTISTSVSTDSVSTASYRTRESAAPPAMSTTVTNESTDSVLTASNRTRESPVTPSIRAPAPRGPTDGVTTSSDRTREFAVPPAISTTVTNESTDSALTTSNRTRESAVTPANITSAVKGTNPSVITEFDRTRESSATLTSPKKVSTDDVSTRTRESAITPAISTSGVKLSTAGVSTAPARTLESGQAPILGGTAPSKPVTLSVSPESGSASNPPTFTIANVSNLPVTHSSSVTSTTNPSVTQLVPRGSSSESRPMAPAPESGDPRVPSTTVSGTVTLSNPTAASSVSLVTRARDVTSTVAGAKDPGTERKSGTDSVTTTPTGVKGNPSGDTEKTIGGSKTPK</sequence>
<feature type="region of interest" description="Disordered" evidence="2">
    <location>
        <begin position="788"/>
        <end position="818"/>
    </location>
</feature>
<feature type="region of interest" description="Disordered" evidence="2">
    <location>
        <begin position="603"/>
        <end position="767"/>
    </location>
</feature>
<feature type="compositionally biased region" description="Polar residues" evidence="2">
    <location>
        <begin position="745"/>
        <end position="762"/>
    </location>
</feature>
<dbReference type="FunFam" id="3.30.1370.10:FF:000072">
    <property type="entry name" value="Uncharacterized protein, isoform A"/>
    <property type="match status" value="1"/>
</dbReference>
<keyword evidence="5" id="KW-1185">Reference proteome</keyword>
<dbReference type="GO" id="GO:1901190">
    <property type="term" value="P:regulation of formation of translation initiation ternary complex"/>
    <property type="evidence" value="ECO:0007669"/>
    <property type="project" value="TreeGrafter"/>
</dbReference>
<evidence type="ECO:0000313" key="5">
    <source>
        <dbReference type="Proteomes" id="UP001152759"/>
    </source>
</evidence>
<gene>
    <name evidence="4" type="ORF">BEMITA_LOCUS11538</name>
</gene>
<dbReference type="AlphaFoldDB" id="A0A9P0AJI0"/>
<dbReference type="SMART" id="SM00322">
    <property type="entry name" value="KH"/>
    <property type="match status" value="1"/>
</dbReference>